<accession>A0A2H0ULG4</accession>
<evidence type="ECO:0000313" key="1">
    <source>
        <dbReference type="EMBL" id="PIR87230.1"/>
    </source>
</evidence>
<gene>
    <name evidence="1" type="ORF">COU11_01605</name>
</gene>
<evidence type="ECO:0000313" key="2">
    <source>
        <dbReference type="Proteomes" id="UP000229526"/>
    </source>
</evidence>
<protein>
    <submittedName>
        <fullName evidence="1">Uncharacterized protein</fullName>
    </submittedName>
</protein>
<dbReference type="EMBL" id="PFBD01000015">
    <property type="protein sequence ID" value="PIR87230.1"/>
    <property type="molecule type" value="Genomic_DNA"/>
</dbReference>
<comment type="caution">
    <text evidence="1">The sequence shown here is derived from an EMBL/GenBank/DDBJ whole genome shotgun (WGS) entry which is preliminary data.</text>
</comment>
<name>A0A2H0ULG4_9BACT</name>
<organism evidence="1 2">
    <name type="scientific">Candidatus Harrisonbacteria bacterium CG10_big_fil_rev_8_21_14_0_10_49_15</name>
    <dbReference type="NCBI Taxonomy" id="1974587"/>
    <lineage>
        <taxon>Bacteria</taxon>
        <taxon>Candidatus Harrisoniibacteriota</taxon>
    </lineage>
</organism>
<reference evidence="2" key="1">
    <citation type="submission" date="2017-09" db="EMBL/GenBank/DDBJ databases">
        <title>Depth-based differentiation of microbial function through sediment-hosted aquifers and enrichment of novel symbionts in the deep terrestrial subsurface.</title>
        <authorList>
            <person name="Probst A.J."/>
            <person name="Ladd B."/>
            <person name="Jarett J.K."/>
            <person name="Geller-Mcgrath D.E."/>
            <person name="Sieber C.M.K."/>
            <person name="Emerson J.B."/>
            <person name="Anantharaman K."/>
            <person name="Thomas B.C."/>
            <person name="Malmstrom R."/>
            <person name="Stieglmeier M."/>
            <person name="Klingl A."/>
            <person name="Woyke T."/>
            <person name="Ryan C.M."/>
            <person name="Banfield J.F."/>
        </authorList>
    </citation>
    <scope>NUCLEOTIDE SEQUENCE [LARGE SCALE GENOMIC DNA]</scope>
</reference>
<proteinExistence type="predicted"/>
<dbReference type="AlphaFoldDB" id="A0A2H0ULG4"/>
<sequence>MTLLLTYLLIFILAILAAYHLRGIIRAEEAKLVPLLVIIPSSLKRGQAPLSKGSIPLPDQELSEELYKRLQKQRVPFSIEAVVQSVGEEISFYLSVNKKYQKKVTQLIKSLWPTAYVDEADSYEPWATIDEAGSEATILTTVTLSKPYGLPLKTRSTTRHNQDSFAPVLECLAKLKTVGESAIIQWIVRPANPGLLRDLGTVIASLEQGDYKTNNHIHNQFLLTKHNLPILKEKVGSPLLAANCHILVHAQSESRAEQITNELTQALCDLSSGDNYNQLQANQPKNQTNAVTTFLDHRFIESNELIISARELAGAFHLSGFSPRLASAKRGQTP</sequence>
<dbReference type="Proteomes" id="UP000229526">
    <property type="component" value="Unassembled WGS sequence"/>
</dbReference>